<dbReference type="Pfam" id="PF01494">
    <property type="entry name" value="FAD_binding_3"/>
    <property type="match status" value="1"/>
</dbReference>
<gene>
    <name evidence="7" type="ORF">BP5796_12152</name>
</gene>
<name>A0A3D8QC98_9HELO</name>
<comment type="similarity">
    <text evidence="1">Belongs to the paxM FAD-dependent monooxygenase family.</text>
</comment>
<sequence length="454" mass="50106">MAVEEPKKLRIAVVGVGLGGGAVGAFLKSVPNVDVQLYERSLVHRQVGAWIGVTPAGQLLLEEICGEDVVDSISSRMYGAPAIKDWKTGAIKVPTTPLPDGITHEEKVRRRGQADTIRQDLHRIIIEQIPKGTIHTGKRGVGFKVDDDKVTVDFEDGTSVEADLLIVSDGINSKLRQHVYPDNVPKFLPYLEHMEVFDKAELKKTIPDLPNGSTCYFKDDTMVFLGDVGCGRYSIIAVLPADPEDTKNLGWAHGADPTRLEHLRNHLNDWDPLITNILKHSKNLGLFPPARGFWLKSLIYQDRVCFVGDAAHPTGGAFSAGCSFAFEDGKTLSLALNHVYDEAGSWSLPVLKRALHLYDETRTPHVLRIFKALAEDATLDETENEIKNEMTWLTNIDCDFEFRRTVAKFANLQISNGNVPTLPDDASDTNVLLGSMTDKMIAPRGAFQAEELSI</sequence>
<dbReference type="GO" id="GO:0071949">
    <property type="term" value="F:FAD binding"/>
    <property type="evidence" value="ECO:0007669"/>
    <property type="project" value="InterPro"/>
</dbReference>
<keyword evidence="5" id="KW-0503">Monooxygenase</keyword>
<dbReference type="PANTHER" id="PTHR13789:SF309">
    <property type="entry name" value="PUTATIVE (AFU_ORTHOLOGUE AFUA_6G14510)-RELATED"/>
    <property type="match status" value="1"/>
</dbReference>
<evidence type="ECO:0000313" key="8">
    <source>
        <dbReference type="Proteomes" id="UP000256328"/>
    </source>
</evidence>
<keyword evidence="2" id="KW-0285">Flavoprotein</keyword>
<comment type="caution">
    <text evidence="7">The sequence shown here is derived from an EMBL/GenBank/DDBJ whole genome shotgun (WGS) entry which is preliminary data.</text>
</comment>
<dbReference type="OrthoDB" id="417877at2759"/>
<proteinExistence type="inferred from homology"/>
<organism evidence="7 8">
    <name type="scientific">Coleophoma crateriformis</name>
    <dbReference type="NCBI Taxonomy" id="565419"/>
    <lineage>
        <taxon>Eukaryota</taxon>
        <taxon>Fungi</taxon>
        <taxon>Dikarya</taxon>
        <taxon>Ascomycota</taxon>
        <taxon>Pezizomycotina</taxon>
        <taxon>Leotiomycetes</taxon>
        <taxon>Helotiales</taxon>
        <taxon>Dermateaceae</taxon>
        <taxon>Coleophoma</taxon>
    </lineage>
</organism>
<keyword evidence="8" id="KW-1185">Reference proteome</keyword>
<keyword evidence="4" id="KW-0560">Oxidoreductase</keyword>
<evidence type="ECO:0000313" key="7">
    <source>
        <dbReference type="EMBL" id="RDW59228.1"/>
    </source>
</evidence>
<keyword evidence="3" id="KW-0274">FAD</keyword>
<reference evidence="7 8" key="1">
    <citation type="journal article" date="2018" name="IMA Fungus">
        <title>IMA Genome-F 9: Draft genome sequence of Annulohypoxylon stygium, Aspergillus mulundensis, Berkeleyomyces basicola (syn. Thielaviopsis basicola), Ceratocystis smalleyi, two Cercospora beticola strains, Coleophoma cylindrospora, Fusarium fracticaudum, Phialophora cf. hyalina, and Morchella septimelata.</title>
        <authorList>
            <person name="Wingfield B.D."/>
            <person name="Bills G.F."/>
            <person name="Dong Y."/>
            <person name="Huang W."/>
            <person name="Nel W.J."/>
            <person name="Swalarsk-Parry B.S."/>
            <person name="Vaghefi N."/>
            <person name="Wilken P.M."/>
            <person name="An Z."/>
            <person name="de Beer Z.W."/>
            <person name="De Vos L."/>
            <person name="Chen L."/>
            <person name="Duong T.A."/>
            <person name="Gao Y."/>
            <person name="Hammerbacher A."/>
            <person name="Kikkert J.R."/>
            <person name="Li Y."/>
            <person name="Li H."/>
            <person name="Li K."/>
            <person name="Li Q."/>
            <person name="Liu X."/>
            <person name="Ma X."/>
            <person name="Naidoo K."/>
            <person name="Pethybridge S.J."/>
            <person name="Sun J."/>
            <person name="Steenkamp E.T."/>
            <person name="van der Nest M.A."/>
            <person name="van Wyk S."/>
            <person name="Wingfield M.J."/>
            <person name="Xiong C."/>
            <person name="Yue Q."/>
            <person name="Zhang X."/>
        </authorList>
    </citation>
    <scope>NUCLEOTIDE SEQUENCE [LARGE SCALE GENOMIC DNA]</scope>
    <source>
        <strain evidence="7 8">BP5796</strain>
    </source>
</reference>
<dbReference type="InterPro" id="IPR002938">
    <property type="entry name" value="FAD-bd"/>
</dbReference>
<protein>
    <recommendedName>
        <fullName evidence="6">FAD-binding domain-containing protein</fullName>
    </recommendedName>
</protein>
<dbReference type="SUPFAM" id="SSF51905">
    <property type="entry name" value="FAD/NAD(P)-binding domain"/>
    <property type="match status" value="1"/>
</dbReference>
<dbReference type="Gene3D" id="3.50.50.60">
    <property type="entry name" value="FAD/NAD(P)-binding domain"/>
    <property type="match status" value="1"/>
</dbReference>
<evidence type="ECO:0000256" key="2">
    <source>
        <dbReference type="ARBA" id="ARBA00022630"/>
    </source>
</evidence>
<evidence type="ECO:0000256" key="3">
    <source>
        <dbReference type="ARBA" id="ARBA00022827"/>
    </source>
</evidence>
<dbReference type="AlphaFoldDB" id="A0A3D8QC98"/>
<dbReference type="EMBL" id="PDLN01000020">
    <property type="protein sequence ID" value="RDW59228.1"/>
    <property type="molecule type" value="Genomic_DNA"/>
</dbReference>
<evidence type="ECO:0000256" key="5">
    <source>
        <dbReference type="ARBA" id="ARBA00023033"/>
    </source>
</evidence>
<evidence type="ECO:0000259" key="6">
    <source>
        <dbReference type="Pfam" id="PF01494"/>
    </source>
</evidence>
<accession>A0A3D8QC98</accession>
<evidence type="ECO:0000256" key="4">
    <source>
        <dbReference type="ARBA" id="ARBA00023002"/>
    </source>
</evidence>
<dbReference type="Proteomes" id="UP000256328">
    <property type="component" value="Unassembled WGS sequence"/>
</dbReference>
<evidence type="ECO:0000256" key="1">
    <source>
        <dbReference type="ARBA" id="ARBA00007992"/>
    </source>
</evidence>
<dbReference type="GO" id="GO:0004497">
    <property type="term" value="F:monooxygenase activity"/>
    <property type="evidence" value="ECO:0007669"/>
    <property type="project" value="UniProtKB-KW"/>
</dbReference>
<dbReference type="InterPro" id="IPR036188">
    <property type="entry name" value="FAD/NAD-bd_sf"/>
</dbReference>
<dbReference type="PANTHER" id="PTHR13789">
    <property type="entry name" value="MONOOXYGENASE"/>
    <property type="match status" value="1"/>
</dbReference>
<feature type="domain" description="FAD-binding" evidence="6">
    <location>
        <begin position="129"/>
        <end position="348"/>
    </location>
</feature>
<dbReference type="InterPro" id="IPR050493">
    <property type="entry name" value="FAD-dep_Monooxygenase_BioMet"/>
</dbReference>